<dbReference type="InterPro" id="IPR013783">
    <property type="entry name" value="Ig-like_fold"/>
</dbReference>
<dbReference type="InterPro" id="IPR008966">
    <property type="entry name" value="Adhesion_dom_sf"/>
</dbReference>
<dbReference type="GO" id="GO:0007155">
    <property type="term" value="P:cell adhesion"/>
    <property type="evidence" value="ECO:0007669"/>
    <property type="project" value="InterPro"/>
</dbReference>
<dbReference type="InterPro" id="IPR038174">
    <property type="entry name" value="Strep_pil_link_sf"/>
</dbReference>
<dbReference type="SUPFAM" id="SSF49401">
    <property type="entry name" value="Bacterial adhesins"/>
    <property type="match status" value="1"/>
</dbReference>
<keyword evidence="5" id="KW-0572">Peptidoglycan-anchor</keyword>
<gene>
    <name evidence="8" type="ORF">AKL21_09635</name>
</gene>
<feature type="signal peptide" evidence="6">
    <location>
        <begin position="1"/>
        <end position="27"/>
    </location>
</feature>
<feature type="non-terminal residue" evidence="8">
    <location>
        <position position="618"/>
    </location>
</feature>
<organism evidence="8 9">
    <name type="scientific">Enterococcus canintestini</name>
    <dbReference type="NCBI Taxonomy" id="317010"/>
    <lineage>
        <taxon>Bacteria</taxon>
        <taxon>Bacillati</taxon>
        <taxon>Bacillota</taxon>
        <taxon>Bacilli</taxon>
        <taxon>Lactobacillales</taxon>
        <taxon>Enterococcaceae</taxon>
        <taxon>Enterococcus</taxon>
    </lineage>
</organism>
<proteinExistence type="predicted"/>
<dbReference type="EMBL" id="LHUG01000008">
    <property type="protein sequence ID" value="PAB00247.1"/>
    <property type="molecule type" value="Genomic_DNA"/>
</dbReference>
<dbReference type="InterPro" id="IPR011252">
    <property type="entry name" value="Fibrogen-bd_dom1"/>
</dbReference>
<evidence type="ECO:0000256" key="4">
    <source>
        <dbReference type="ARBA" id="ARBA00022729"/>
    </source>
</evidence>
<dbReference type="InterPro" id="IPR041033">
    <property type="entry name" value="SpaA_PFL_dom_1"/>
</dbReference>
<reference evidence="8 9" key="1">
    <citation type="submission" date="2015-08" db="EMBL/GenBank/DDBJ databases">
        <title>Enterococcus genome sequence.</title>
        <authorList>
            <person name="Acedo J.Z."/>
            <person name="Vederas J.C."/>
        </authorList>
    </citation>
    <scope>NUCLEOTIDE SEQUENCE [LARGE SCALE GENOMIC DNA]</scope>
    <source>
        <strain evidence="8 9">49</strain>
    </source>
</reference>
<evidence type="ECO:0000256" key="3">
    <source>
        <dbReference type="ARBA" id="ARBA00022525"/>
    </source>
</evidence>
<name>A0A267HPT3_9ENTE</name>
<dbReference type="Gene3D" id="2.60.40.1280">
    <property type="match status" value="1"/>
</dbReference>
<evidence type="ECO:0000313" key="8">
    <source>
        <dbReference type="EMBL" id="PAB00247.1"/>
    </source>
</evidence>
<evidence type="ECO:0000313" key="9">
    <source>
        <dbReference type="Proteomes" id="UP000216797"/>
    </source>
</evidence>
<dbReference type="RefSeq" id="WP_143351308.1">
    <property type="nucleotide sequence ID" value="NZ_LHUG01000008.1"/>
</dbReference>
<evidence type="ECO:0000256" key="5">
    <source>
        <dbReference type="ARBA" id="ARBA00023088"/>
    </source>
</evidence>
<dbReference type="Pfam" id="PF17802">
    <property type="entry name" value="SpaA"/>
    <property type="match status" value="1"/>
</dbReference>
<protein>
    <recommendedName>
        <fullName evidence="7">SpaA-like prealbumin fold domain-containing protein</fullName>
    </recommendedName>
</protein>
<keyword evidence="9" id="KW-1185">Reference proteome</keyword>
<comment type="subcellular location">
    <subcellularLocation>
        <location evidence="1">Secreted</location>
        <location evidence="1">Cell wall</location>
    </subcellularLocation>
</comment>
<sequence>MAKKRCMSLFMIGVLLIQFLFPMNALAAGQDVSEKLNVTSKKILINDKEYESATEVKKGDKFQLEVYWNISDTTGIKAGDFIYIPVKISGVDIQTTMENSYSLKLEGSNTEIGRWGVIKEAEGQYLIKCTFNEEIESKASLKNGKFFAGGGITSNDTVVIEIADGSSPIEIPVTEGGGGNQIGIIRPSGNMEKWGWQNNNDVNRVNWEIGVNRSDFFDFLTGKITDIQAATKKNVLFIDELQKGQTVRSLSPWVAFPLVVEYQGQLQPGTPYAISGEFLGAQNFKKLEYQNGETESEFKEKVKNTPAPCYGIFQKDKHTAEANAPDDGDYLYFNAGDLPGTLRANFTKSDLYAAVDGLNVPEIVKETTRTAYDRYFSDLGVAANDYVPVMSPIIKFSTNVPEGTASQDIVNTARIEYSNSSVNSNESIVEYKDFNGTVGAVEKGNVRLEKRDAQTQEAIPGVSFGLYKKSGNQLTLLNNKQTNSEGIVEFEQIGIGNFVILELKSSTHDQKSLTIQNEQGQSVPVKDYNVDGLDYKGFEFSVTGDESAGLKYIGENQKKIATASFTVDKRLTGRNLLANEFQFELRDSEGKLLQTKTNDSDGNIYFDALSYEKAGTYD</sequence>
<evidence type="ECO:0000256" key="6">
    <source>
        <dbReference type="SAM" id="SignalP"/>
    </source>
</evidence>
<keyword evidence="2" id="KW-0134">Cell wall</keyword>
<keyword evidence="4 6" id="KW-0732">Signal</keyword>
<dbReference type="Gene3D" id="2.60.40.10">
    <property type="entry name" value="Immunoglobulins"/>
    <property type="match status" value="1"/>
</dbReference>
<comment type="caution">
    <text evidence="8">The sequence shown here is derived from an EMBL/GenBank/DDBJ whole genome shotgun (WGS) entry which is preliminary data.</text>
</comment>
<feature type="domain" description="SpaA-like prealbumin fold" evidence="7">
    <location>
        <begin position="444"/>
        <end position="506"/>
    </location>
</feature>
<evidence type="ECO:0000259" key="7">
    <source>
        <dbReference type="Pfam" id="PF17802"/>
    </source>
</evidence>
<dbReference type="Proteomes" id="UP000216797">
    <property type="component" value="Unassembled WGS sequence"/>
</dbReference>
<dbReference type="Gene3D" id="2.60.40.3050">
    <property type="match status" value="1"/>
</dbReference>
<dbReference type="AlphaFoldDB" id="A0A267HPT3"/>
<feature type="chain" id="PRO_5013148257" description="SpaA-like prealbumin fold domain-containing protein" evidence="6">
    <location>
        <begin position="28"/>
        <end position="618"/>
    </location>
</feature>
<evidence type="ECO:0000256" key="2">
    <source>
        <dbReference type="ARBA" id="ARBA00022512"/>
    </source>
</evidence>
<evidence type="ECO:0000256" key="1">
    <source>
        <dbReference type="ARBA" id="ARBA00004191"/>
    </source>
</evidence>
<accession>A0A267HPT3</accession>
<keyword evidence="3" id="KW-0964">Secreted</keyword>